<evidence type="ECO:0000313" key="3">
    <source>
        <dbReference type="Proteomes" id="UP000275078"/>
    </source>
</evidence>
<dbReference type="InterPro" id="IPR036866">
    <property type="entry name" value="RibonucZ/Hydroxyglut_hydro"/>
</dbReference>
<evidence type="ECO:0000313" key="2">
    <source>
        <dbReference type="EMBL" id="RPA72471.1"/>
    </source>
</evidence>
<accession>A0A3N4HJY8</accession>
<dbReference type="EMBL" id="ML119860">
    <property type="protein sequence ID" value="RPA72471.1"/>
    <property type="molecule type" value="Genomic_DNA"/>
</dbReference>
<keyword evidence="3" id="KW-1185">Reference proteome</keyword>
<dbReference type="Proteomes" id="UP000275078">
    <property type="component" value="Unassembled WGS sequence"/>
</dbReference>
<dbReference type="PANTHER" id="PTHR36142">
    <property type="entry name" value="METALLO-HYDROLASE/OXIDOREDUCTASE SUPERFAMILY PROTEIN"/>
    <property type="match status" value="1"/>
</dbReference>
<dbReference type="Gene3D" id="3.60.15.10">
    <property type="entry name" value="Ribonuclease Z/Hydroxyacylglutathione hydrolase-like"/>
    <property type="match status" value="1"/>
</dbReference>
<proteinExistence type="predicted"/>
<dbReference type="PANTHER" id="PTHR36142:SF2">
    <property type="entry name" value="METALLO-HYDROLASE_OXIDOREDUCTASE SUPERFAMILY PROTEIN"/>
    <property type="match status" value="1"/>
</dbReference>
<dbReference type="InterPro" id="IPR001279">
    <property type="entry name" value="Metallo-B-lactamas"/>
</dbReference>
<protein>
    <recommendedName>
        <fullName evidence="1">Metallo-beta-lactamase domain-containing protein</fullName>
    </recommendedName>
</protein>
<sequence length="309" mass="33536">MDIHIHPVNLDGSVLISLFASNESTKPIFTFLIDPWLTETLTDPHPLILTQSHGPETPPPISSLASLPHPPDAVILTQSNSDHVTFPTLSTLASTTAIFAIPAAATIVKSWNHFDASAIHTITTQTQARTTIVLPENAGVIELVHLPALRFWEQPALYSFTSIRILPASLPPFHIVYTAHGAPNSAITALLASLPDPTVNVLFHPLVKYVIPYIPGGKVVPGAEGAEALLKEVKADYFIGVHDEKKLYGGFIGKVIQAFDAGEEEIGGIEVWRFREGGWKFGFEDRGWRGGVSEEWDCCKPKDEGVSGV</sequence>
<gene>
    <name evidence="2" type="ORF">BJ508DRAFT_335001</name>
</gene>
<dbReference type="Pfam" id="PF12706">
    <property type="entry name" value="Lactamase_B_2"/>
    <property type="match status" value="1"/>
</dbReference>
<dbReference type="SUPFAM" id="SSF56281">
    <property type="entry name" value="Metallo-hydrolase/oxidoreductase"/>
    <property type="match status" value="1"/>
</dbReference>
<organism evidence="2 3">
    <name type="scientific">Ascobolus immersus RN42</name>
    <dbReference type="NCBI Taxonomy" id="1160509"/>
    <lineage>
        <taxon>Eukaryota</taxon>
        <taxon>Fungi</taxon>
        <taxon>Dikarya</taxon>
        <taxon>Ascomycota</taxon>
        <taxon>Pezizomycotina</taxon>
        <taxon>Pezizomycetes</taxon>
        <taxon>Pezizales</taxon>
        <taxon>Ascobolaceae</taxon>
        <taxon>Ascobolus</taxon>
    </lineage>
</organism>
<name>A0A3N4HJY8_ASCIM</name>
<evidence type="ECO:0000259" key="1">
    <source>
        <dbReference type="Pfam" id="PF12706"/>
    </source>
</evidence>
<dbReference type="AlphaFoldDB" id="A0A3N4HJY8"/>
<feature type="domain" description="Metallo-beta-lactamase" evidence="1">
    <location>
        <begin position="32"/>
        <end position="147"/>
    </location>
</feature>
<reference evidence="2 3" key="1">
    <citation type="journal article" date="2018" name="Nat. Ecol. Evol.">
        <title>Pezizomycetes genomes reveal the molecular basis of ectomycorrhizal truffle lifestyle.</title>
        <authorList>
            <person name="Murat C."/>
            <person name="Payen T."/>
            <person name="Noel B."/>
            <person name="Kuo A."/>
            <person name="Morin E."/>
            <person name="Chen J."/>
            <person name="Kohler A."/>
            <person name="Krizsan K."/>
            <person name="Balestrini R."/>
            <person name="Da Silva C."/>
            <person name="Montanini B."/>
            <person name="Hainaut M."/>
            <person name="Levati E."/>
            <person name="Barry K.W."/>
            <person name="Belfiori B."/>
            <person name="Cichocki N."/>
            <person name="Clum A."/>
            <person name="Dockter R.B."/>
            <person name="Fauchery L."/>
            <person name="Guy J."/>
            <person name="Iotti M."/>
            <person name="Le Tacon F."/>
            <person name="Lindquist E.A."/>
            <person name="Lipzen A."/>
            <person name="Malagnac F."/>
            <person name="Mello A."/>
            <person name="Molinier V."/>
            <person name="Miyauchi S."/>
            <person name="Poulain J."/>
            <person name="Riccioni C."/>
            <person name="Rubini A."/>
            <person name="Sitrit Y."/>
            <person name="Splivallo R."/>
            <person name="Traeger S."/>
            <person name="Wang M."/>
            <person name="Zifcakova L."/>
            <person name="Wipf D."/>
            <person name="Zambonelli A."/>
            <person name="Paolocci F."/>
            <person name="Nowrousian M."/>
            <person name="Ottonello S."/>
            <person name="Baldrian P."/>
            <person name="Spatafora J.W."/>
            <person name="Henrissat B."/>
            <person name="Nagy L.G."/>
            <person name="Aury J.M."/>
            <person name="Wincker P."/>
            <person name="Grigoriev I.V."/>
            <person name="Bonfante P."/>
            <person name="Martin F.M."/>
        </authorList>
    </citation>
    <scope>NUCLEOTIDE SEQUENCE [LARGE SCALE GENOMIC DNA]</scope>
    <source>
        <strain evidence="2 3">RN42</strain>
    </source>
</reference>
<dbReference type="OrthoDB" id="332863at2759"/>